<dbReference type="PANTHER" id="PTHR30204:SF90">
    <property type="entry name" value="HTH-TYPE TRANSCRIPTIONAL ACTIVATOR MTA"/>
    <property type="match status" value="1"/>
</dbReference>
<evidence type="ECO:0000256" key="1">
    <source>
        <dbReference type="ARBA" id="ARBA00023015"/>
    </source>
</evidence>
<comment type="caution">
    <text evidence="6">The sequence shown here is derived from an EMBL/GenBank/DDBJ whole genome shotgun (WGS) entry which is preliminary data.</text>
</comment>
<keyword evidence="7" id="KW-1185">Reference proteome</keyword>
<name>A0A4R6UKL3_9ACTN</name>
<dbReference type="RefSeq" id="WP_133743461.1">
    <property type="nucleotide sequence ID" value="NZ_SNYN01000030.1"/>
</dbReference>
<evidence type="ECO:0000313" key="6">
    <source>
        <dbReference type="EMBL" id="TDQ45645.1"/>
    </source>
</evidence>
<accession>A0A4R6UKL3</accession>
<protein>
    <submittedName>
        <fullName evidence="6">DNA-binding transcriptional MerR regulator</fullName>
    </submittedName>
</protein>
<feature type="domain" description="HTH merR-type" evidence="5">
    <location>
        <begin position="8"/>
        <end position="77"/>
    </location>
</feature>
<keyword evidence="1" id="KW-0805">Transcription regulation</keyword>
<dbReference type="PROSITE" id="PS00552">
    <property type="entry name" value="HTH_MERR_1"/>
    <property type="match status" value="1"/>
</dbReference>
<dbReference type="PROSITE" id="PS50937">
    <property type="entry name" value="HTH_MERR_2"/>
    <property type="match status" value="1"/>
</dbReference>
<dbReference type="Gene3D" id="1.10.1660.10">
    <property type="match status" value="1"/>
</dbReference>
<dbReference type="GO" id="GO:0003700">
    <property type="term" value="F:DNA-binding transcription factor activity"/>
    <property type="evidence" value="ECO:0007669"/>
    <property type="project" value="InterPro"/>
</dbReference>
<evidence type="ECO:0000256" key="3">
    <source>
        <dbReference type="ARBA" id="ARBA00023159"/>
    </source>
</evidence>
<gene>
    <name evidence="6" type="ORF">EV190_13044</name>
</gene>
<dbReference type="GO" id="GO:0003677">
    <property type="term" value="F:DNA binding"/>
    <property type="evidence" value="ECO:0007669"/>
    <property type="project" value="UniProtKB-KW"/>
</dbReference>
<evidence type="ECO:0000256" key="2">
    <source>
        <dbReference type="ARBA" id="ARBA00023125"/>
    </source>
</evidence>
<organism evidence="6 7">
    <name type="scientific">Actinorugispora endophytica</name>
    <dbReference type="NCBI Taxonomy" id="1605990"/>
    <lineage>
        <taxon>Bacteria</taxon>
        <taxon>Bacillati</taxon>
        <taxon>Actinomycetota</taxon>
        <taxon>Actinomycetes</taxon>
        <taxon>Streptosporangiales</taxon>
        <taxon>Nocardiopsidaceae</taxon>
        <taxon>Actinorugispora</taxon>
    </lineage>
</organism>
<evidence type="ECO:0000256" key="4">
    <source>
        <dbReference type="ARBA" id="ARBA00023163"/>
    </source>
</evidence>
<dbReference type="InterPro" id="IPR009061">
    <property type="entry name" value="DNA-bd_dom_put_sf"/>
</dbReference>
<dbReference type="SUPFAM" id="SSF89082">
    <property type="entry name" value="Antibiotic binding domain of TipA-like multidrug resistance regulators"/>
    <property type="match status" value="1"/>
</dbReference>
<dbReference type="InterPro" id="IPR036244">
    <property type="entry name" value="TipA-like_antibiotic-bd"/>
</dbReference>
<keyword evidence="3" id="KW-0010">Activator</keyword>
<dbReference type="PANTHER" id="PTHR30204">
    <property type="entry name" value="REDOX-CYCLING DRUG-SENSING TRANSCRIPTIONAL ACTIVATOR SOXR"/>
    <property type="match status" value="1"/>
</dbReference>
<dbReference type="OrthoDB" id="9809391at2"/>
<dbReference type="SUPFAM" id="SSF46955">
    <property type="entry name" value="Putative DNA-binding domain"/>
    <property type="match status" value="1"/>
</dbReference>
<evidence type="ECO:0000259" key="5">
    <source>
        <dbReference type="PROSITE" id="PS50937"/>
    </source>
</evidence>
<proteinExistence type="predicted"/>
<sequence length="249" mass="27672">MGEQGGQVWKVGDLARLTGLTVRTLHHYEHVGVLRPSGRSPAGHRLYDEGDVRRLYQVVALRDLGLPLEAIGTALAGELDLTALLREHLAHVEQQLTALRSLRTRLTALVASARSRRVGPDDLLGLTEEVIKVEETIRNYYTDEQLAFLERRRGEIGEDAIAAVEAEWPELIAKVQAEMDAGTDPADPRVRALAERWMGLLEAFHGNDPGVRDSLYRMYEENSEQITRQYGGPPAAMRDYIGRAQEAAG</sequence>
<dbReference type="EMBL" id="SNYN01000030">
    <property type="protein sequence ID" value="TDQ45645.1"/>
    <property type="molecule type" value="Genomic_DNA"/>
</dbReference>
<dbReference type="Proteomes" id="UP000295281">
    <property type="component" value="Unassembled WGS sequence"/>
</dbReference>
<dbReference type="AlphaFoldDB" id="A0A4R6UKL3"/>
<dbReference type="PRINTS" id="PR00040">
    <property type="entry name" value="HTHMERR"/>
</dbReference>
<dbReference type="InterPro" id="IPR000551">
    <property type="entry name" value="MerR-type_HTH_dom"/>
</dbReference>
<dbReference type="InterPro" id="IPR012925">
    <property type="entry name" value="TipAS_dom"/>
</dbReference>
<dbReference type="Pfam" id="PF07739">
    <property type="entry name" value="TipAS"/>
    <property type="match status" value="1"/>
</dbReference>
<keyword evidence="4" id="KW-0804">Transcription</keyword>
<evidence type="ECO:0000313" key="7">
    <source>
        <dbReference type="Proteomes" id="UP000295281"/>
    </source>
</evidence>
<dbReference type="InterPro" id="IPR047057">
    <property type="entry name" value="MerR_fam"/>
</dbReference>
<dbReference type="Pfam" id="PF13411">
    <property type="entry name" value="MerR_1"/>
    <property type="match status" value="1"/>
</dbReference>
<reference evidence="6 7" key="1">
    <citation type="submission" date="2019-03" db="EMBL/GenBank/DDBJ databases">
        <title>Genomic Encyclopedia of Type Strains, Phase IV (KMG-IV): sequencing the most valuable type-strain genomes for metagenomic binning, comparative biology and taxonomic classification.</title>
        <authorList>
            <person name="Goeker M."/>
        </authorList>
    </citation>
    <scope>NUCLEOTIDE SEQUENCE [LARGE SCALE GENOMIC DNA]</scope>
    <source>
        <strain evidence="6 7">DSM 46770</strain>
    </source>
</reference>
<keyword evidence="2 6" id="KW-0238">DNA-binding</keyword>
<dbReference type="SMART" id="SM00422">
    <property type="entry name" value="HTH_MERR"/>
    <property type="match status" value="1"/>
</dbReference>